<feature type="domain" description="Reverse transcriptase Ty1/copia-type" evidence="1">
    <location>
        <begin position="11"/>
        <end position="167"/>
    </location>
</feature>
<dbReference type="PANTHER" id="PTHR43383">
    <property type="entry name" value="NODULIN 6"/>
    <property type="match status" value="1"/>
</dbReference>
<protein>
    <submittedName>
        <fullName evidence="2">Retrovirus-related Pol polyprotein from transposon TNT 1-94</fullName>
    </submittedName>
</protein>
<dbReference type="InterPro" id="IPR043502">
    <property type="entry name" value="DNA/RNA_pol_sf"/>
</dbReference>
<accession>A0A438C3M0</accession>
<dbReference type="Gramene" id="Vitis18g00533.t01">
    <property type="protein sequence ID" value="Vitis18g00533.t01.CDS"/>
    <property type="gene ID" value="Vitis18g00533"/>
</dbReference>
<dbReference type="Proteomes" id="UP000288805">
    <property type="component" value="Unassembled WGS sequence"/>
</dbReference>
<dbReference type="InterPro" id="IPR013103">
    <property type="entry name" value="RVT_2"/>
</dbReference>
<gene>
    <name evidence="2" type="primary">POLX_2544</name>
    <name evidence="2" type="ORF">CK203_078659</name>
</gene>
<dbReference type="SUPFAM" id="SSF56672">
    <property type="entry name" value="DNA/RNA polymerases"/>
    <property type="match status" value="1"/>
</dbReference>
<dbReference type="EMBL" id="QGNW01002573">
    <property type="protein sequence ID" value="RVW17831.1"/>
    <property type="molecule type" value="Genomic_DNA"/>
</dbReference>
<proteinExistence type="predicted"/>
<evidence type="ECO:0000313" key="2">
    <source>
        <dbReference type="EMBL" id="RVW17831.1"/>
    </source>
</evidence>
<name>A0A438C3M0_VITVI</name>
<dbReference type="AlphaFoldDB" id="A0A438C3M0"/>
<reference evidence="2 3" key="1">
    <citation type="journal article" date="2018" name="PLoS Genet.">
        <title>Population sequencing reveals clonal diversity and ancestral inbreeding in the grapevine cultivar Chardonnay.</title>
        <authorList>
            <person name="Roach M.J."/>
            <person name="Johnson D.L."/>
            <person name="Bohlmann J."/>
            <person name="van Vuuren H.J."/>
            <person name="Jones S.J."/>
            <person name="Pretorius I.S."/>
            <person name="Schmidt S.A."/>
            <person name="Borneman A.R."/>
        </authorList>
    </citation>
    <scope>NUCLEOTIDE SEQUENCE [LARGE SCALE GENOMIC DNA]</scope>
    <source>
        <strain evidence="3">cv. Chardonnay</strain>
        <tissue evidence="2">Leaf</tissue>
    </source>
</reference>
<evidence type="ECO:0000259" key="1">
    <source>
        <dbReference type="Pfam" id="PF07727"/>
    </source>
</evidence>
<sequence length="169" mass="19873">MKNEMDALKQNKTWDLMELPQGKKLVGCKWVFIVKYKAVGLLERYKASLVAKGYTQTYGIRYLETFALVAKMNIVRILLTLTANRGWSLQQFDEKNVFLHGNLDEEIYMKVPLRFESEKNKVCKLKKTLYGLKQSPRAWFGRVARVMKALRYKQSQDDHTLFVKHYASR</sequence>
<organism evidence="2 3">
    <name type="scientific">Vitis vinifera</name>
    <name type="common">Grape</name>
    <dbReference type="NCBI Taxonomy" id="29760"/>
    <lineage>
        <taxon>Eukaryota</taxon>
        <taxon>Viridiplantae</taxon>
        <taxon>Streptophyta</taxon>
        <taxon>Embryophyta</taxon>
        <taxon>Tracheophyta</taxon>
        <taxon>Spermatophyta</taxon>
        <taxon>Magnoliopsida</taxon>
        <taxon>eudicotyledons</taxon>
        <taxon>Gunneridae</taxon>
        <taxon>Pentapetalae</taxon>
        <taxon>rosids</taxon>
        <taxon>Vitales</taxon>
        <taxon>Vitaceae</taxon>
        <taxon>Viteae</taxon>
        <taxon>Vitis</taxon>
    </lineage>
</organism>
<dbReference type="PANTHER" id="PTHR43383:SF2">
    <property type="entry name" value="AMIDOHYDROLASE 2 FAMILY PROTEIN"/>
    <property type="match status" value="1"/>
</dbReference>
<comment type="caution">
    <text evidence="2">The sequence shown here is derived from an EMBL/GenBank/DDBJ whole genome shotgun (WGS) entry which is preliminary data.</text>
</comment>
<evidence type="ECO:0000313" key="3">
    <source>
        <dbReference type="Proteomes" id="UP000288805"/>
    </source>
</evidence>
<dbReference type="Pfam" id="PF07727">
    <property type="entry name" value="RVT_2"/>
    <property type="match status" value="1"/>
</dbReference>